<evidence type="ECO:0000256" key="1">
    <source>
        <dbReference type="ARBA" id="ARBA00022737"/>
    </source>
</evidence>
<evidence type="ECO:0008006" key="7">
    <source>
        <dbReference type="Google" id="ProtNLM"/>
    </source>
</evidence>
<feature type="region of interest" description="Disordered" evidence="4">
    <location>
        <begin position="1"/>
        <end position="50"/>
    </location>
</feature>
<dbReference type="PANTHER" id="PTHR24173">
    <property type="entry name" value="ANKYRIN REPEAT CONTAINING"/>
    <property type="match status" value="1"/>
</dbReference>
<dbReference type="InterPro" id="IPR036770">
    <property type="entry name" value="Ankyrin_rpt-contain_sf"/>
</dbReference>
<dbReference type="PROSITE" id="PS50088">
    <property type="entry name" value="ANK_REPEAT"/>
    <property type="match status" value="5"/>
</dbReference>
<feature type="compositionally biased region" description="Polar residues" evidence="4">
    <location>
        <begin position="23"/>
        <end position="39"/>
    </location>
</feature>
<evidence type="ECO:0000256" key="2">
    <source>
        <dbReference type="ARBA" id="ARBA00023043"/>
    </source>
</evidence>
<evidence type="ECO:0000256" key="4">
    <source>
        <dbReference type="SAM" id="MobiDB-lite"/>
    </source>
</evidence>
<feature type="repeat" description="ANK" evidence="3">
    <location>
        <begin position="136"/>
        <end position="168"/>
    </location>
</feature>
<keyword evidence="6" id="KW-1185">Reference proteome</keyword>
<dbReference type="EMBL" id="JALJOT010000018">
    <property type="protein sequence ID" value="KAK9901238.1"/>
    <property type="molecule type" value="Genomic_DNA"/>
</dbReference>
<keyword evidence="2 3" id="KW-0040">ANK repeat</keyword>
<feature type="repeat" description="ANK" evidence="3">
    <location>
        <begin position="301"/>
        <end position="333"/>
    </location>
</feature>
<organism evidence="5 6">
    <name type="scientific">Coccomyxa subellipsoidea</name>
    <dbReference type="NCBI Taxonomy" id="248742"/>
    <lineage>
        <taxon>Eukaryota</taxon>
        <taxon>Viridiplantae</taxon>
        <taxon>Chlorophyta</taxon>
        <taxon>core chlorophytes</taxon>
        <taxon>Trebouxiophyceae</taxon>
        <taxon>Trebouxiophyceae incertae sedis</taxon>
        <taxon>Coccomyxaceae</taxon>
        <taxon>Coccomyxa</taxon>
    </lineage>
</organism>
<dbReference type="PANTHER" id="PTHR24173:SF74">
    <property type="entry name" value="ANKYRIN REPEAT DOMAIN-CONTAINING PROTEIN 16"/>
    <property type="match status" value="1"/>
</dbReference>
<dbReference type="Pfam" id="PF12796">
    <property type="entry name" value="Ank_2"/>
    <property type="match status" value="4"/>
</dbReference>
<dbReference type="SUPFAM" id="SSF48403">
    <property type="entry name" value="Ankyrin repeat"/>
    <property type="match status" value="2"/>
</dbReference>
<protein>
    <recommendedName>
        <fullName evidence="7">Ankyrin</fullName>
    </recommendedName>
</protein>
<name>A0ABR2YAT0_9CHLO</name>
<dbReference type="PRINTS" id="PR01415">
    <property type="entry name" value="ANKYRIN"/>
</dbReference>
<evidence type="ECO:0000313" key="6">
    <source>
        <dbReference type="Proteomes" id="UP001491310"/>
    </source>
</evidence>
<evidence type="ECO:0000256" key="3">
    <source>
        <dbReference type="PROSITE-ProRule" id="PRU00023"/>
    </source>
</evidence>
<comment type="caution">
    <text evidence="5">The sequence shown here is derived from an EMBL/GenBank/DDBJ whole genome shotgun (WGS) entry which is preliminary data.</text>
</comment>
<reference evidence="5 6" key="1">
    <citation type="journal article" date="2024" name="Nat. Commun.">
        <title>Phylogenomics reveals the evolutionary origins of lichenization in chlorophyte algae.</title>
        <authorList>
            <person name="Puginier C."/>
            <person name="Libourel C."/>
            <person name="Otte J."/>
            <person name="Skaloud P."/>
            <person name="Haon M."/>
            <person name="Grisel S."/>
            <person name="Petersen M."/>
            <person name="Berrin J.G."/>
            <person name="Delaux P.M."/>
            <person name="Dal Grande F."/>
            <person name="Keller J."/>
        </authorList>
    </citation>
    <scope>NUCLEOTIDE SEQUENCE [LARGE SCALE GENOMIC DNA]</scope>
    <source>
        <strain evidence="5 6">SAG 216-7</strain>
    </source>
</reference>
<evidence type="ECO:0000313" key="5">
    <source>
        <dbReference type="EMBL" id="KAK9901238.1"/>
    </source>
</evidence>
<dbReference type="PROSITE" id="PS50297">
    <property type="entry name" value="ANK_REP_REGION"/>
    <property type="match status" value="5"/>
</dbReference>
<feature type="repeat" description="ANK" evidence="3">
    <location>
        <begin position="202"/>
        <end position="226"/>
    </location>
</feature>
<dbReference type="SMART" id="SM00248">
    <property type="entry name" value="ANK"/>
    <property type="match status" value="11"/>
</dbReference>
<dbReference type="InterPro" id="IPR002110">
    <property type="entry name" value="Ankyrin_rpt"/>
</dbReference>
<accession>A0ABR2YAT0</accession>
<feature type="repeat" description="ANK" evidence="3">
    <location>
        <begin position="400"/>
        <end position="424"/>
    </location>
</feature>
<feature type="repeat" description="ANK" evidence="3">
    <location>
        <begin position="103"/>
        <end position="135"/>
    </location>
</feature>
<gene>
    <name evidence="5" type="ORF">WJX75_001780</name>
</gene>
<sequence length="467" mass="50213">MLKPTSSLPKAESIPPAPRSPGPGSNNFRKSDSVTSTPGMEQEKAPQAQAHLLKVRELMLPAADEPDEDQTEAFLLAAQRGNSTKVRRMLQHEGQPPDSSNFEGRTALMLAAMHGHRDVALALLGAGADPNVRDKEGSTALLKAVRNGHDSIVSLLRSCGAELDLPSTEAAAHVCTCVFDCNVPLLRRFIKAGIAVNAGNFDKRTALHVAAAEGNLAAVRVLVEEGKADLAVADRWGATPLDEAMRVGSRAVMDYLQGLNAPTARDDDRTTEFLYAAARGDTTKLRHMVQYGFEVNKGDYDNRTALMLAVVGNHAAAVNTLLGAGADANVQDNLGHNALLEATKRGHDSLIRLLIDNDAKLGFDEIRSASEMCTAAAQGNVDLIRRYIKAGINVNAADYDKRTALHIAAAEGNLEVVRVLLEEGQADFDTRDVYSMDPLDEAMRHRHDEVAEYLRKSGALIGGHNPL</sequence>
<dbReference type="Gene3D" id="1.25.40.20">
    <property type="entry name" value="Ankyrin repeat-containing domain"/>
    <property type="match status" value="4"/>
</dbReference>
<keyword evidence="1" id="KW-0677">Repeat</keyword>
<proteinExistence type="predicted"/>
<dbReference type="Proteomes" id="UP001491310">
    <property type="component" value="Unassembled WGS sequence"/>
</dbReference>